<evidence type="ECO:0000256" key="5">
    <source>
        <dbReference type="ARBA" id="ARBA00023242"/>
    </source>
</evidence>
<dbReference type="PROSITE" id="PS00028">
    <property type="entry name" value="ZINC_FINGER_C2H2_1"/>
    <property type="match status" value="1"/>
</dbReference>
<dbReference type="GO" id="GO:0009788">
    <property type="term" value="P:negative regulation of abscisic acid-activated signaling pathway"/>
    <property type="evidence" value="ECO:0007669"/>
    <property type="project" value="InterPro"/>
</dbReference>
<comment type="subcellular location">
    <subcellularLocation>
        <location evidence="1">Nucleus</location>
    </subcellularLocation>
</comment>
<dbReference type="InterPro" id="IPR013087">
    <property type="entry name" value="Znf_C2H2_type"/>
</dbReference>
<protein>
    <submittedName>
        <fullName evidence="9">(wild Malaysian banana) hypothetical protein</fullName>
    </submittedName>
</protein>
<dbReference type="GO" id="GO:0005634">
    <property type="term" value="C:nucleus"/>
    <property type="evidence" value="ECO:0007669"/>
    <property type="project" value="UniProtKB-SubCell"/>
</dbReference>
<evidence type="ECO:0000313" key="9">
    <source>
        <dbReference type="EMBL" id="CAG1836226.1"/>
    </source>
</evidence>
<evidence type="ECO:0000259" key="8">
    <source>
        <dbReference type="PROSITE" id="PS50157"/>
    </source>
</evidence>
<evidence type="ECO:0000313" key="11">
    <source>
        <dbReference type="Proteomes" id="UP000012960"/>
    </source>
</evidence>
<dbReference type="SUPFAM" id="SSF57667">
    <property type="entry name" value="beta-beta-alpha zinc fingers"/>
    <property type="match status" value="1"/>
</dbReference>
<evidence type="ECO:0000313" key="10">
    <source>
        <dbReference type="EnsemblPlants" id="Ma09_p23320.1"/>
    </source>
</evidence>
<keyword evidence="3 6" id="KW-0863">Zinc-finger</keyword>
<dbReference type="PROSITE" id="PS50157">
    <property type="entry name" value="ZINC_FINGER_C2H2_2"/>
    <property type="match status" value="1"/>
</dbReference>
<keyword evidence="5" id="KW-0539">Nucleus</keyword>
<feature type="region of interest" description="Disordered" evidence="7">
    <location>
        <begin position="1"/>
        <end position="26"/>
    </location>
</feature>
<evidence type="ECO:0000256" key="6">
    <source>
        <dbReference type="PROSITE-ProRule" id="PRU00042"/>
    </source>
</evidence>
<dbReference type="OMA" id="PERMFRC"/>
<keyword evidence="11" id="KW-1185">Reference proteome</keyword>
<feature type="domain" description="C2H2-type" evidence="8">
    <location>
        <begin position="29"/>
        <end position="56"/>
    </location>
</feature>
<evidence type="ECO:0000256" key="4">
    <source>
        <dbReference type="ARBA" id="ARBA00022833"/>
    </source>
</evidence>
<name>A0A804KMU2_MUSAM</name>
<keyword evidence="2" id="KW-0479">Metal-binding</keyword>
<dbReference type="Pfam" id="PF13912">
    <property type="entry name" value="zf-C2H2_6"/>
    <property type="match status" value="1"/>
</dbReference>
<dbReference type="InterPro" id="IPR044246">
    <property type="entry name" value="ZFP3-like"/>
</dbReference>
<dbReference type="OrthoDB" id="783929at2759"/>
<evidence type="ECO:0000256" key="2">
    <source>
        <dbReference type="ARBA" id="ARBA00022723"/>
    </source>
</evidence>
<dbReference type="PANTHER" id="PTHR47287:SF15">
    <property type="entry name" value="ZINC FINGER PROTEIN 3-LIKE"/>
    <property type="match status" value="1"/>
</dbReference>
<feature type="region of interest" description="Disordered" evidence="7">
    <location>
        <begin position="73"/>
        <end position="108"/>
    </location>
</feature>
<gene>
    <name evidence="9" type="ORF">GSMUA_241950.1</name>
</gene>
<reference evidence="10" key="2">
    <citation type="submission" date="2021-05" db="UniProtKB">
        <authorList>
            <consortium name="EnsemblPlants"/>
        </authorList>
    </citation>
    <scope>IDENTIFICATION</scope>
    <source>
        <strain evidence="10">subsp. malaccensis</strain>
    </source>
</reference>
<dbReference type="PANTHER" id="PTHR47287">
    <property type="entry name" value="C2H2 AND C2HC ZINC FINGERS SUPERFAMILY PROTEIN"/>
    <property type="match status" value="1"/>
</dbReference>
<dbReference type="GO" id="GO:0008270">
    <property type="term" value="F:zinc ion binding"/>
    <property type="evidence" value="ECO:0007669"/>
    <property type="project" value="UniProtKB-KW"/>
</dbReference>
<dbReference type="Gene3D" id="3.30.160.60">
    <property type="entry name" value="Classic Zinc Finger"/>
    <property type="match status" value="1"/>
</dbReference>
<evidence type="ECO:0000256" key="7">
    <source>
        <dbReference type="SAM" id="MobiDB-lite"/>
    </source>
</evidence>
<dbReference type="EnsemblPlants" id="Ma09_t23320.1">
    <property type="protein sequence ID" value="Ma09_p23320.1"/>
    <property type="gene ID" value="Ma09_g23320"/>
</dbReference>
<dbReference type="Proteomes" id="UP000012960">
    <property type="component" value="Unplaced"/>
</dbReference>
<dbReference type="FunCoup" id="A0A804KMU2">
    <property type="interactions" value="5"/>
</dbReference>
<reference evidence="9" key="1">
    <citation type="submission" date="2021-03" db="EMBL/GenBank/DDBJ databases">
        <authorList>
            <consortium name="Genoscope - CEA"/>
            <person name="William W."/>
        </authorList>
    </citation>
    <scope>NUCLEOTIDE SEQUENCE</scope>
    <source>
        <strain evidence="9">Doubled-haploid Pahang</strain>
    </source>
</reference>
<accession>A0A804KMU2</accession>
<feature type="compositionally biased region" description="Basic and acidic residues" evidence="7">
    <location>
        <begin position="1"/>
        <end position="10"/>
    </location>
</feature>
<proteinExistence type="predicted"/>
<evidence type="ECO:0000256" key="1">
    <source>
        <dbReference type="ARBA" id="ARBA00004123"/>
    </source>
</evidence>
<evidence type="ECO:0000256" key="3">
    <source>
        <dbReference type="ARBA" id="ARBA00022771"/>
    </source>
</evidence>
<sequence>MEFEEKKDEELNLELGLEPSSPPEPERMFRCTYCRRKFHSSQALGGHQNAHKLERSITRRRWELAAAAAAAARPARSTSSNHAAARVGVHEGREQGVADDNGGLDDKVRLGDEIDLSLRL</sequence>
<organism evidence="10 11">
    <name type="scientific">Musa acuminata subsp. malaccensis</name>
    <name type="common">Wild banana</name>
    <name type="synonym">Musa malaccensis</name>
    <dbReference type="NCBI Taxonomy" id="214687"/>
    <lineage>
        <taxon>Eukaryota</taxon>
        <taxon>Viridiplantae</taxon>
        <taxon>Streptophyta</taxon>
        <taxon>Embryophyta</taxon>
        <taxon>Tracheophyta</taxon>
        <taxon>Spermatophyta</taxon>
        <taxon>Magnoliopsida</taxon>
        <taxon>Liliopsida</taxon>
        <taxon>Zingiberales</taxon>
        <taxon>Musaceae</taxon>
        <taxon>Musa</taxon>
    </lineage>
</organism>
<keyword evidence="4" id="KW-0862">Zinc</keyword>
<dbReference type="AlphaFoldDB" id="A0A804KMU2"/>
<dbReference type="InterPro" id="IPR036236">
    <property type="entry name" value="Znf_C2H2_sf"/>
</dbReference>
<dbReference type="Gramene" id="Ma09_t23320.1">
    <property type="protein sequence ID" value="Ma09_p23320.1"/>
    <property type="gene ID" value="Ma09_g23320"/>
</dbReference>
<dbReference type="EMBL" id="HG996474">
    <property type="protein sequence ID" value="CAG1836226.1"/>
    <property type="molecule type" value="Genomic_DNA"/>
</dbReference>